<sequence>MHPGLFHPEDLDDQEVKRLLREQKHRFQHFINFRTNPGAAEGDARLAEKLNLFFARFEVEPAETATPHLMALSNLTLTVEESEVRHTLRSINPRKATGLDGVPGRVLKDCADQLAGIFTKIFNQSLALSTVPPCLKSSIIVPLPKKSHISSLSDYWPVAFTPVVMKRFEKLF</sequence>
<accession>A0AAE0Q148</accession>
<comment type="caution">
    <text evidence="1">The sequence shown here is derived from an EMBL/GenBank/DDBJ whole genome shotgun (WGS) entry which is preliminary data.</text>
</comment>
<keyword evidence="2" id="KW-1185">Reference proteome</keyword>
<proteinExistence type="predicted"/>
<dbReference type="AlphaFoldDB" id="A0AAE0Q148"/>
<organism evidence="1 2">
    <name type="scientific">Hemibagrus guttatus</name>
    <dbReference type="NCBI Taxonomy" id="175788"/>
    <lineage>
        <taxon>Eukaryota</taxon>
        <taxon>Metazoa</taxon>
        <taxon>Chordata</taxon>
        <taxon>Craniata</taxon>
        <taxon>Vertebrata</taxon>
        <taxon>Euteleostomi</taxon>
        <taxon>Actinopterygii</taxon>
        <taxon>Neopterygii</taxon>
        <taxon>Teleostei</taxon>
        <taxon>Ostariophysi</taxon>
        <taxon>Siluriformes</taxon>
        <taxon>Bagridae</taxon>
        <taxon>Hemibagrus</taxon>
    </lineage>
</organism>
<evidence type="ECO:0000313" key="2">
    <source>
        <dbReference type="Proteomes" id="UP001274896"/>
    </source>
</evidence>
<reference evidence="1" key="1">
    <citation type="submission" date="2023-06" db="EMBL/GenBank/DDBJ databases">
        <title>Male Hemibagrus guttatus genome.</title>
        <authorList>
            <person name="Bian C."/>
        </authorList>
    </citation>
    <scope>NUCLEOTIDE SEQUENCE</scope>
    <source>
        <strain evidence="1">Male_cb2023</strain>
        <tissue evidence="1">Muscle</tissue>
    </source>
</reference>
<protein>
    <recommendedName>
        <fullName evidence="3">Reverse transcriptase</fullName>
    </recommendedName>
</protein>
<evidence type="ECO:0008006" key="3">
    <source>
        <dbReference type="Google" id="ProtNLM"/>
    </source>
</evidence>
<dbReference type="EMBL" id="JAUCMX010000024">
    <property type="protein sequence ID" value="KAK3511540.1"/>
    <property type="molecule type" value="Genomic_DNA"/>
</dbReference>
<dbReference type="Proteomes" id="UP001274896">
    <property type="component" value="Unassembled WGS sequence"/>
</dbReference>
<dbReference type="PANTHER" id="PTHR47510:SF3">
    <property type="entry name" value="ENDO_EXONUCLEASE_PHOSPHATASE DOMAIN-CONTAINING PROTEIN"/>
    <property type="match status" value="1"/>
</dbReference>
<evidence type="ECO:0000313" key="1">
    <source>
        <dbReference type="EMBL" id="KAK3511540.1"/>
    </source>
</evidence>
<name>A0AAE0Q148_9TELE</name>
<dbReference type="PANTHER" id="PTHR47510">
    <property type="entry name" value="REVERSE TRANSCRIPTASE DOMAIN-CONTAINING PROTEIN"/>
    <property type="match status" value="1"/>
</dbReference>
<gene>
    <name evidence="1" type="ORF">QTP70_009344</name>
</gene>